<evidence type="ECO:0000313" key="6">
    <source>
        <dbReference type="Proteomes" id="UP000240830"/>
    </source>
</evidence>
<evidence type="ECO:0000256" key="1">
    <source>
        <dbReference type="ARBA" id="ARBA00004123"/>
    </source>
</evidence>
<gene>
    <name evidence="5" type="ORF">PSACC_00210</name>
</gene>
<feature type="region of interest" description="Disordered" evidence="4">
    <location>
        <begin position="22"/>
        <end position="46"/>
    </location>
</feature>
<accession>A0A2H9TQF4</accession>
<keyword evidence="6" id="KW-1185">Reference proteome</keyword>
<name>A0A2H9TQF4_9FUNG</name>
<comment type="caution">
    <text evidence="5">The sequence shown here is derived from an EMBL/GenBank/DDBJ whole genome shotgun (WGS) entry which is preliminary data.</text>
</comment>
<reference evidence="5 6" key="1">
    <citation type="submission" date="2016-10" db="EMBL/GenBank/DDBJ databases">
        <title>The genome of Paramicrosporidium saccamoebae is the missing link in understanding Cryptomycota and Microsporidia evolution.</title>
        <authorList>
            <person name="Quandt C.A."/>
            <person name="Beaudet D."/>
            <person name="Corsaro D."/>
            <person name="Michel R."/>
            <person name="Corradi N."/>
            <person name="James T."/>
        </authorList>
    </citation>
    <scope>NUCLEOTIDE SEQUENCE [LARGE SCALE GENOMIC DNA]</scope>
    <source>
        <strain evidence="5 6">KSL3</strain>
    </source>
</reference>
<evidence type="ECO:0000256" key="3">
    <source>
        <dbReference type="ARBA" id="ARBA00023242"/>
    </source>
</evidence>
<comment type="subcellular location">
    <subcellularLocation>
        <location evidence="1">Nucleus</location>
    </subcellularLocation>
</comment>
<dbReference type="Proteomes" id="UP000240830">
    <property type="component" value="Unassembled WGS sequence"/>
</dbReference>
<sequence>MGDRPAAFPSFKSAPQTRIVHKGKELDVPVRQKNDKQPTRHPGTKELGHVFSLDRRGNFEIFQFDCKLPPQTVPRHSMDSLYAIGLSEQAQIFITESGEFDFASRSRCSGSTRFYRQANFGAGLKCVPNNAEPDANFYQESFIAFAESTEPPLSSDLYVAVRRDPLNVEKWIELVRAQPKYQPLVSRRAIVERQISILQTALLKMPTSIPLLNYFFQLERELYSPSELLELWNIVLEKHRSSWEMRWAHIMFFHRHCCSIFTVQKALDLWMALVLDIVNETVVASVNDRLVIIKHLLFLLLGSGNVESALQILYAITVDRDSTEDWEKRWNALMTTHPCTVSAMASPRDMVGQWYAAEKRDIVNNDYSLDPEDLIDLAAVQLIKRFCRDFIGSTFELFLYTLDLLGVYTGVGDFEEKNPPNLSIWYVPLEAMVFTHDHLWRTSCSDTRPEANMYMAAHCERMVALAGQLFIDFEQLCGSVIQFRVRRAQFIHLAGQDGAAYLQGVLKAEPLNWPLWLELVRYLRWTREDRRAEKVLRKLLASGLINSRQGLLLLCLSLCEMLILDRRLEECASVIASAVFGFDRNTLSKNQLLIAEQEGNAGLSLKCILRASLQLPPEKIAAAALNSAVVMADKELQKALNASLLSSISDPGIILQIVANEPRKAYKLLWDLPPTVSRLVVLSLPLPVRLEALSNGHHGFASDELQMLKLRCSGELAHNPTTAHQLAESFPFLKHPVLDTAYTLFRIGSCSEADFVETVNFLEEKGCRMAHFLEEFTGGA</sequence>
<dbReference type="InterPro" id="IPR013633">
    <property type="entry name" value="NRDE-2"/>
</dbReference>
<dbReference type="InterPro" id="IPR011990">
    <property type="entry name" value="TPR-like_helical_dom_sf"/>
</dbReference>
<evidence type="ECO:0000313" key="5">
    <source>
        <dbReference type="EMBL" id="PJF19974.1"/>
    </source>
</evidence>
<dbReference type="PANTHER" id="PTHR13471">
    <property type="entry name" value="TETRATRICOPEPTIDE-LIKE HELICAL"/>
    <property type="match status" value="1"/>
</dbReference>
<dbReference type="EMBL" id="MTSL01000019">
    <property type="protein sequence ID" value="PJF19974.1"/>
    <property type="molecule type" value="Genomic_DNA"/>
</dbReference>
<dbReference type="AlphaFoldDB" id="A0A2H9TQF4"/>
<organism evidence="5 6">
    <name type="scientific">Paramicrosporidium saccamoebae</name>
    <dbReference type="NCBI Taxonomy" id="1246581"/>
    <lineage>
        <taxon>Eukaryota</taxon>
        <taxon>Fungi</taxon>
        <taxon>Fungi incertae sedis</taxon>
        <taxon>Cryptomycota</taxon>
        <taxon>Cryptomycota incertae sedis</taxon>
        <taxon>Paramicrosporidium</taxon>
    </lineage>
</organism>
<protein>
    <submittedName>
        <fullName evidence="5">Uncharacterized protein</fullName>
    </submittedName>
</protein>
<comment type="similarity">
    <text evidence="2">Belongs to the NRDE2 family.</text>
</comment>
<dbReference type="SUPFAM" id="SSF48452">
    <property type="entry name" value="TPR-like"/>
    <property type="match status" value="1"/>
</dbReference>
<dbReference type="GO" id="GO:0031048">
    <property type="term" value="P:regulatory ncRNA-mediated heterochromatin formation"/>
    <property type="evidence" value="ECO:0007669"/>
    <property type="project" value="TreeGrafter"/>
</dbReference>
<evidence type="ECO:0000256" key="4">
    <source>
        <dbReference type="SAM" id="MobiDB-lite"/>
    </source>
</evidence>
<evidence type="ECO:0000256" key="2">
    <source>
        <dbReference type="ARBA" id="ARBA00009265"/>
    </source>
</evidence>
<dbReference type="GO" id="GO:1902369">
    <property type="term" value="P:negative regulation of RNA catabolic process"/>
    <property type="evidence" value="ECO:0007669"/>
    <property type="project" value="TreeGrafter"/>
</dbReference>
<dbReference type="GO" id="GO:0071013">
    <property type="term" value="C:catalytic step 2 spliceosome"/>
    <property type="evidence" value="ECO:0007669"/>
    <property type="project" value="TreeGrafter"/>
</dbReference>
<dbReference type="OrthoDB" id="297219at2759"/>
<dbReference type="Pfam" id="PF08424">
    <property type="entry name" value="NRDE-2"/>
    <property type="match status" value="1"/>
</dbReference>
<keyword evidence="3" id="KW-0539">Nucleus</keyword>
<dbReference type="PANTHER" id="PTHR13471:SF0">
    <property type="entry name" value="NUCLEAR EXOSOME REGULATOR NRDE2"/>
    <property type="match status" value="1"/>
</dbReference>
<proteinExistence type="inferred from homology"/>